<organism evidence="1">
    <name type="scientific">Salmonella bongori serovar 44:r:-</name>
    <dbReference type="NCBI Taxonomy" id="1967585"/>
    <lineage>
        <taxon>Bacteria</taxon>
        <taxon>Pseudomonadati</taxon>
        <taxon>Pseudomonadota</taxon>
        <taxon>Gammaproteobacteria</taxon>
        <taxon>Enterobacterales</taxon>
        <taxon>Enterobacteriaceae</taxon>
        <taxon>Salmonella</taxon>
    </lineage>
</organism>
<reference evidence="1" key="1">
    <citation type="journal article" date="2018" name="Genome Biol.">
        <title>SKESA: strategic k-mer extension for scrupulous assemblies.</title>
        <authorList>
            <person name="Souvorov A."/>
            <person name="Agarwala R."/>
            <person name="Lipman D.J."/>
        </authorList>
    </citation>
    <scope>NUCLEOTIDE SEQUENCE</scope>
    <source>
        <strain evidence="1">2702-77</strain>
    </source>
</reference>
<proteinExistence type="predicted"/>
<accession>A0A702FKF6</accession>
<dbReference type="EMBL" id="DAAMHO010000006">
    <property type="protein sequence ID" value="HAC6694015.1"/>
    <property type="molecule type" value="Genomic_DNA"/>
</dbReference>
<comment type="caution">
    <text evidence="1">The sequence shown here is derived from an EMBL/GenBank/DDBJ whole genome shotgun (WGS) entry which is preliminary data.</text>
</comment>
<evidence type="ECO:0000313" key="1">
    <source>
        <dbReference type="EMBL" id="HAC6694015.1"/>
    </source>
</evidence>
<sequence length="76" mass="9448">MRKRYKFNNKFHNITNYFNLCDPDRLNTFKNINLNRDLLKRYIYEGDYCFIYCFIVSNNQRLLYATIQFTVSRKDK</sequence>
<gene>
    <name evidence="1" type="ORF">G0D16_06875</name>
</gene>
<dbReference type="AlphaFoldDB" id="A0A702FKF6"/>
<reference evidence="1" key="2">
    <citation type="submission" date="2018-09" db="EMBL/GenBank/DDBJ databases">
        <authorList>
            <consortium name="NCBI Pathogen Detection Project"/>
        </authorList>
    </citation>
    <scope>NUCLEOTIDE SEQUENCE</scope>
    <source>
        <strain evidence="1">2702-77</strain>
    </source>
</reference>
<name>A0A702FKF6_SALBN</name>
<protein>
    <submittedName>
        <fullName evidence="1">Uncharacterized protein</fullName>
    </submittedName>
</protein>